<organism evidence="11 12">
    <name type="scientific">Actinoplanes nipponensis</name>
    <dbReference type="NCBI Taxonomy" id="135950"/>
    <lineage>
        <taxon>Bacteria</taxon>
        <taxon>Bacillati</taxon>
        <taxon>Actinomycetota</taxon>
        <taxon>Actinomycetes</taxon>
        <taxon>Micromonosporales</taxon>
        <taxon>Micromonosporaceae</taxon>
        <taxon>Actinoplanes</taxon>
    </lineage>
</organism>
<feature type="region of interest" description="Disordered" evidence="8">
    <location>
        <begin position="400"/>
        <end position="426"/>
    </location>
</feature>
<dbReference type="InterPro" id="IPR006153">
    <property type="entry name" value="Cation/H_exchanger_TM"/>
</dbReference>
<evidence type="ECO:0000256" key="8">
    <source>
        <dbReference type="SAM" id="MobiDB-lite"/>
    </source>
</evidence>
<evidence type="ECO:0000256" key="7">
    <source>
        <dbReference type="ARBA" id="ARBA00023136"/>
    </source>
</evidence>
<dbReference type="GO" id="GO:1902600">
    <property type="term" value="P:proton transmembrane transport"/>
    <property type="evidence" value="ECO:0007669"/>
    <property type="project" value="InterPro"/>
</dbReference>
<keyword evidence="12" id="KW-1185">Reference proteome</keyword>
<keyword evidence="3" id="KW-0050">Antiport</keyword>
<dbReference type="GO" id="GO:0005886">
    <property type="term" value="C:plasma membrane"/>
    <property type="evidence" value="ECO:0007669"/>
    <property type="project" value="UniProtKB-SubCell"/>
</dbReference>
<feature type="transmembrane region" description="Helical" evidence="9">
    <location>
        <begin position="181"/>
        <end position="206"/>
    </location>
</feature>
<feature type="transmembrane region" description="Helical" evidence="9">
    <location>
        <begin position="218"/>
        <end position="237"/>
    </location>
</feature>
<comment type="subcellular location">
    <subcellularLocation>
        <location evidence="1">Cell membrane</location>
        <topology evidence="1">Multi-pass membrane protein</topology>
    </subcellularLocation>
</comment>
<feature type="compositionally biased region" description="Gly residues" evidence="8">
    <location>
        <begin position="414"/>
        <end position="426"/>
    </location>
</feature>
<feature type="transmembrane region" description="Helical" evidence="9">
    <location>
        <begin position="299"/>
        <end position="322"/>
    </location>
</feature>
<dbReference type="Pfam" id="PF00999">
    <property type="entry name" value="Na_H_Exchanger"/>
    <property type="match status" value="1"/>
</dbReference>
<dbReference type="Proteomes" id="UP000647172">
    <property type="component" value="Unassembled WGS sequence"/>
</dbReference>
<evidence type="ECO:0000313" key="11">
    <source>
        <dbReference type="EMBL" id="GIE47152.1"/>
    </source>
</evidence>
<evidence type="ECO:0000256" key="6">
    <source>
        <dbReference type="ARBA" id="ARBA00023065"/>
    </source>
</evidence>
<dbReference type="AlphaFoldDB" id="A0A919MJY8"/>
<accession>A0A919MJY8</accession>
<keyword evidence="5 9" id="KW-1133">Transmembrane helix</keyword>
<evidence type="ECO:0000256" key="9">
    <source>
        <dbReference type="SAM" id="Phobius"/>
    </source>
</evidence>
<dbReference type="PANTHER" id="PTHR32507">
    <property type="entry name" value="NA(+)/H(+) ANTIPORTER 1"/>
    <property type="match status" value="1"/>
</dbReference>
<reference evidence="11" key="1">
    <citation type="submission" date="2021-01" db="EMBL/GenBank/DDBJ databases">
        <title>Whole genome shotgun sequence of Actinoplanes nipponensis NBRC 14063.</title>
        <authorList>
            <person name="Komaki H."/>
            <person name="Tamura T."/>
        </authorList>
    </citation>
    <scope>NUCLEOTIDE SEQUENCE</scope>
    <source>
        <strain evidence="11">NBRC 14063</strain>
    </source>
</reference>
<feature type="transmembrane region" description="Helical" evidence="9">
    <location>
        <begin position="243"/>
        <end position="260"/>
    </location>
</feature>
<feature type="domain" description="Cation/H+ exchanger transmembrane" evidence="10">
    <location>
        <begin position="16"/>
        <end position="383"/>
    </location>
</feature>
<dbReference type="EMBL" id="BOMQ01000008">
    <property type="protein sequence ID" value="GIE47152.1"/>
    <property type="molecule type" value="Genomic_DNA"/>
</dbReference>
<sequence>MTSGALALIAAVVFAWGAFSAKLERADLTAPMAFVGIGVLLAGSLPADAGATGVTVLTEATLAWVLFSDASRVGLRELRGDAGVYGRLLGIALPLTVVAGAAGAWLLLDAPAPWYALLIGAALAPTDAALGAVVITHPAVPARIRRLLNVESGLNDGIVTPVVLVALAGAASAPGHAGPNAITAVLQLAGGALIGLTVGAVGGRLLRIAGRRGWTDDSFAGPAVLALALLAYAAAVAGHGNGFVAAFAGGIAFGHVAGRGGPREVFYVEETAGLASLLVWLLFGAFAVPLLYGRVDVALLLYAVLSLTVVRMAPVALGLIGARLGGRTVAFVGWFGPRGLASVVFALLAVEELGERAGPAVAAIVLTVLLSVVAHGVSAGPLATRFGAAGRAAAGAAGGEPAAAARLRRSPARGGPGAGGPTGGTP</sequence>
<keyword evidence="7 9" id="KW-0472">Membrane</keyword>
<evidence type="ECO:0000256" key="5">
    <source>
        <dbReference type="ARBA" id="ARBA00022989"/>
    </source>
</evidence>
<dbReference type="GO" id="GO:0015297">
    <property type="term" value="F:antiporter activity"/>
    <property type="evidence" value="ECO:0007669"/>
    <property type="project" value="UniProtKB-KW"/>
</dbReference>
<comment type="caution">
    <text evidence="11">The sequence shown here is derived from an EMBL/GenBank/DDBJ whole genome shotgun (WGS) entry which is preliminary data.</text>
</comment>
<evidence type="ECO:0000259" key="10">
    <source>
        <dbReference type="Pfam" id="PF00999"/>
    </source>
</evidence>
<keyword evidence="4 9" id="KW-0812">Transmembrane</keyword>
<gene>
    <name evidence="11" type="ORF">Ani05nite_06860</name>
</gene>
<feature type="transmembrane region" description="Helical" evidence="9">
    <location>
        <begin position="272"/>
        <end position="293"/>
    </location>
</feature>
<name>A0A919MJY8_9ACTN</name>
<keyword evidence="2" id="KW-0813">Transport</keyword>
<dbReference type="RefSeq" id="WP_203764504.1">
    <property type="nucleotide sequence ID" value="NZ_BOMQ01000008.1"/>
</dbReference>
<feature type="transmembrane region" description="Helical" evidence="9">
    <location>
        <begin position="356"/>
        <end position="377"/>
    </location>
</feature>
<keyword evidence="6" id="KW-0406">Ion transport</keyword>
<evidence type="ECO:0000256" key="4">
    <source>
        <dbReference type="ARBA" id="ARBA00022692"/>
    </source>
</evidence>
<evidence type="ECO:0000256" key="1">
    <source>
        <dbReference type="ARBA" id="ARBA00004651"/>
    </source>
</evidence>
<dbReference type="PANTHER" id="PTHR32507:SF8">
    <property type="entry name" value="CNH1P"/>
    <property type="match status" value="1"/>
</dbReference>
<evidence type="ECO:0000313" key="12">
    <source>
        <dbReference type="Proteomes" id="UP000647172"/>
    </source>
</evidence>
<feature type="transmembrane region" description="Helical" evidence="9">
    <location>
        <begin position="88"/>
        <end position="108"/>
    </location>
</feature>
<feature type="transmembrane region" description="Helical" evidence="9">
    <location>
        <begin position="114"/>
        <end position="136"/>
    </location>
</feature>
<evidence type="ECO:0000256" key="3">
    <source>
        <dbReference type="ARBA" id="ARBA00022449"/>
    </source>
</evidence>
<feature type="transmembrane region" description="Helical" evidence="9">
    <location>
        <begin position="49"/>
        <end position="67"/>
    </location>
</feature>
<proteinExistence type="predicted"/>
<feature type="transmembrane region" description="Helical" evidence="9">
    <location>
        <begin position="157"/>
        <end position="175"/>
    </location>
</feature>
<protein>
    <submittedName>
        <fullName evidence="11">Sodium:proton antiporter</fullName>
    </submittedName>
</protein>
<evidence type="ECO:0000256" key="2">
    <source>
        <dbReference type="ARBA" id="ARBA00022448"/>
    </source>
</evidence>
<feature type="transmembrane region" description="Helical" evidence="9">
    <location>
        <begin position="329"/>
        <end position="350"/>
    </location>
</feature>